<sequence>MKKTIVIDGVTYSVANFCKKYGFSESKANKLYNQGYEGKQLLDKLSQEKLTINGQKFKSKLQAANYYHIPPTTFYRHLKNGDIDKLIKRKQVLEKYGLN</sequence>
<evidence type="ECO:0000313" key="1">
    <source>
        <dbReference type="EMBL" id="KJY59642.1"/>
    </source>
</evidence>
<name>A0A0F4LLC5_9LACO</name>
<gene>
    <name evidence="1" type="ORF">JF72_14740</name>
</gene>
<reference evidence="1 2" key="1">
    <citation type="submission" date="2015-01" db="EMBL/GenBank/DDBJ databases">
        <title>Comparative genomics of the lactic acid bacteria isolated from the honey bee gut.</title>
        <authorList>
            <person name="Ellegaard K.M."/>
            <person name="Tamarit D."/>
            <person name="Javelind E."/>
            <person name="Olofsson T."/>
            <person name="Andersson S.G."/>
            <person name="Vasquez A."/>
        </authorList>
    </citation>
    <scope>NUCLEOTIDE SEQUENCE [LARGE SCALE GENOMIC DNA]</scope>
    <source>
        <strain evidence="1 2">Hma11</strain>
        <plasmid evidence="1">pHma11p1</plasmid>
    </source>
</reference>
<dbReference type="HOGENOM" id="CLU_2316637_0_0_9"/>
<accession>A0A0F4LLC5</accession>
<dbReference type="Proteomes" id="UP000033682">
    <property type="component" value="Plasmid pHma11p1"/>
</dbReference>
<protein>
    <submittedName>
        <fullName evidence="1">Uncharacterized protein</fullName>
    </submittedName>
</protein>
<proteinExistence type="predicted"/>
<keyword evidence="1" id="KW-0614">Plasmid</keyword>
<comment type="caution">
    <text evidence="1">The sequence shown here is derived from an EMBL/GenBank/DDBJ whole genome shotgun (WGS) entry which is preliminary data.</text>
</comment>
<dbReference type="EMBL" id="JXLG01000016">
    <property type="protein sequence ID" value="KJY59642.1"/>
    <property type="molecule type" value="Genomic_DNA"/>
</dbReference>
<dbReference type="RefSeq" id="WP_046308284.1">
    <property type="nucleotide sequence ID" value="NZ_KQ034005.1"/>
</dbReference>
<dbReference type="AlphaFoldDB" id="A0A0F4LLC5"/>
<dbReference type="PATRIC" id="fig|303541.3.peg.45"/>
<organism evidence="1 2">
    <name type="scientific">Lactobacillus apis</name>
    <dbReference type="NCBI Taxonomy" id="303541"/>
    <lineage>
        <taxon>Bacteria</taxon>
        <taxon>Bacillati</taxon>
        <taxon>Bacillota</taxon>
        <taxon>Bacilli</taxon>
        <taxon>Lactobacillales</taxon>
        <taxon>Lactobacillaceae</taxon>
        <taxon>Lactobacillus</taxon>
    </lineage>
</organism>
<keyword evidence="2" id="KW-1185">Reference proteome</keyword>
<evidence type="ECO:0000313" key="2">
    <source>
        <dbReference type="Proteomes" id="UP000033682"/>
    </source>
</evidence>
<geneLocation type="plasmid" evidence="1">
    <name>pHma11p1</name>
</geneLocation>